<evidence type="ECO:0000256" key="1">
    <source>
        <dbReference type="ARBA" id="ARBA00006484"/>
    </source>
</evidence>
<evidence type="ECO:0008006" key="6">
    <source>
        <dbReference type="Google" id="ProtNLM"/>
    </source>
</evidence>
<keyword evidence="2" id="KW-0560">Oxidoreductase</keyword>
<protein>
    <recommendedName>
        <fullName evidence="6">3-oxoacyl-ACP reductase</fullName>
    </recommendedName>
</protein>
<dbReference type="Gene3D" id="3.40.50.720">
    <property type="entry name" value="NAD(P)-binding Rossmann-like Domain"/>
    <property type="match status" value="1"/>
</dbReference>
<dbReference type="PANTHER" id="PTHR42879:SF6">
    <property type="entry name" value="NADPH-DEPENDENT REDUCTASE BACG"/>
    <property type="match status" value="1"/>
</dbReference>
<gene>
    <name evidence="4" type="ORF">LP52_07470</name>
</gene>
<sequence>MAQESDPRRTAVVMAGTRGLGQACAAELLRGGLEVTVCGRDGERLQQAVAELGAVAGDDAVTGERADVSSTEDVERLVGGAVERYGRLDVLVVNAGGPPPGDFADVSMEDWDTAYALTLRSAVTAIRAAVPAMRERGFGRIAVIGSSSVRRPLEGLVLSNVFRPALTGLVKSLAGDLAPDGITVNMVSPGRIDTERVRTLDERKAQRQGTTAEEVRRGSEAAIPAGRYGRPEELAALVGFLAEERAGYITGQSLLADGGLTPTLP</sequence>
<dbReference type="InterPro" id="IPR050259">
    <property type="entry name" value="SDR"/>
</dbReference>
<dbReference type="STRING" id="183763.LP52_07470"/>
<dbReference type="InterPro" id="IPR036291">
    <property type="entry name" value="NAD(P)-bd_dom_sf"/>
</dbReference>
<reference evidence="5" key="1">
    <citation type="journal article" date="2015" name="Chem. Biol.">
        <title>Structure, bioactivity, and resistance mechanism of streptomonomicin, an unusual lasso Peptide from an understudied halophilic actinomycete.</title>
        <authorList>
            <person name="Metelev M."/>
            <person name="Tietz J.I."/>
            <person name="Melby J.O."/>
            <person name="Blair P.M."/>
            <person name="Zhu L."/>
            <person name="Livnat I."/>
            <person name="Severinov K."/>
            <person name="Mitchell D.A."/>
        </authorList>
    </citation>
    <scope>NUCLEOTIDE SEQUENCE [LARGE SCALE GENOMIC DNA]</scope>
    <source>
        <strain evidence="5">YIM 90003</strain>
    </source>
</reference>
<proteinExistence type="inferred from homology"/>
<dbReference type="GO" id="GO:0016491">
    <property type="term" value="F:oxidoreductase activity"/>
    <property type="evidence" value="ECO:0007669"/>
    <property type="project" value="UniProtKB-KW"/>
</dbReference>
<evidence type="ECO:0000256" key="2">
    <source>
        <dbReference type="ARBA" id="ARBA00023002"/>
    </source>
</evidence>
<dbReference type="Proteomes" id="UP000031675">
    <property type="component" value="Unassembled WGS sequence"/>
</dbReference>
<dbReference type="CDD" id="cd05344">
    <property type="entry name" value="BKR_like_SDR_like"/>
    <property type="match status" value="1"/>
</dbReference>
<accession>A0A0C2JRL5</accession>
<evidence type="ECO:0000256" key="3">
    <source>
        <dbReference type="SAM" id="MobiDB-lite"/>
    </source>
</evidence>
<dbReference type="PRINTS" id="PR00081">
    <property type="entry name" value="GDHRDH"/>
</dbReference>
<dbReference type="PANTHER" id="PTHR42879">
    <property type="entry name" value="3-OXOACYL-(ACYL-CARRIER-PROTEIN) REDUCTASE"/>
    <property type="match status" value="1"/>
</dbReference>
<dbReference type="OrthoDB" id="9804774at2"/>
<dbReference type="FunFam" id="3.40.50.720:FF:000084">
    <property type="entry name" value="Short-chain dehydrogenase reductase"/>
    <property type="match status" value="1"/>
</dbReference>
<keyword evidence="5" id="KW-1185">Reference proteome</keyword>
<comment type="caution">
    <text evidence="4">The sequence shown here is derived from an EMBL/GenBank/DDBJ whole genome shotgun (WGS) entry which is preliminary data.</text>
</comment>
<dbReference type="SUPFAM" id="SSF51735">
    <property type="entry name" value="NAD(P)-binding Rossmann-fold domains"/>
    <property type="match status" value="1"/>
</dbReference>
<dbReference type="Pfam" id="PF13561">
    <property type="entry name" value="adh_short_C2"/>
    <property type="match status" value="1"/>
</dbReference>
<evidence type="ECO:0000313" key="5">
    <source>
        <dbReference type="Proteomes" id="UP000031675"/>
    </source>
</evidence>
<evidence type="ECO:0000313" key="4">
    <source>
        <dbReference type="EMBL" id="KIH99462.1"/>
    </source>
</evidence>
<name>A0A0C2JRL5_9ACTN</name>
<dbReference type="EMBL" id="JROO01000011">
    <property type="protein sequence ID" value="KIH99462.1"/>
    <property type="molecule type" value="Genomic_DNA"/>
</dbReference>
<dbReference type="InterPro" id="IPR002347">
    <property type="entry name" value="SDR_fam"/>
</dbReference>
<dbReference type="RefSeq" id="WP_040271874.1">
    <property type="nucleotide sequence ID" value="NZ_JROO01000011.1"/>
</dbReference>
<feature type="region of interest" description="Disordered" evidence="3">
    <location>
        <begin position="204"/>
        <end position="224"/>
    </location>
</feature>
<comment type="similarity">
    <text evidence="1">Belongs to the short-chain dehydrogenases/reductases (SDR) family.</text>
</comment>
<organism evidence="4 5">
    <name type="scientific">Streptomonospora alba</name>
    <dbReference type="NCBI Taxonomy" id="183763"/>
    <lineage>
        <taxon>Bacteria</taxon>
        <taxon>Bacillati</taxon>
        <taxon>Actinomycetota</taxon>
        <taxon>Actinomycetes</taxon>
        <taxon>Streptosporangiales</taxon>
        <taxon>Nocardiopsidaceae</taxon>
        <taxon>Streptomonospora</taxon>
    </lineage>
</organism>
<dbReference type="AlphaFoldDB" id="A0A0C2JRL5"/>